<dbReference type="EMBL" id="JAIBOA010000013">
    <property type="protein sequence ID" value="MBW8484767.1"/>
    <property type="molecule type" value="Genomic_DNA"/>
</dbReference>
<comment type="caution">
    <text evidence="3">The sequence shown here is derived from an EMBL/GenBank/DDBJ whole genome shotgun (WGS) entry which is preliminary data.</text>
</comment>
<organism evidence="3 4">
    <name type="scientific">Actinomadura parmotrematis</name>
    <dbReference type="NCBI Taxonomy" id="2864039"/>
    <lineage>
        <taxon>Bacteria</taxon>
        <taxon>Bacillati</taxon>
        <taxon>Actinomycetota</taxon>
        <taxon>Actinomycetes</taxon>
        <taxon>Streptosporangiales</taxon>
        <taxon>Thermomonosporaceae</taxon>
        <taxon>Actinomadura</taxon>
    </lineage>
</organism>
<evidence type="ECO:0000256" key="1">
    <source>
        <dbReference type="SAM" id="MobiDB-lite"/>
    </source>
</evidence>
<evidence type="ECO:0008006" key="5">
    <source>
        <dbReference type="Google" id="ProtNLM"/>
    </source>
</evidence>
<keyword evidence="4" id="KW-1185">Reference proteome</keyword>
<accession>A0ABS7FYV9</accession>
<keyword evidence="2" id="KW-1133">Transmembrane helix</keyword>
<feature type="compositionally biased region" description="Gly residues" evidence="1">
    <location>
        <begin position="152"/>
        <end position="167"/>
    </location>
</feature>
<evidence type="ECO:0000313" key="3">
    <source>
        <dbReference type="EMBL" id="MBW8484767.1"/>
    </source>
</evidence>
<name>A0ABS7FYV9_9ACTN</name>
<sequence>MTDTDVLDALRNSLDGVTLRTPAEQIMAAGRARRRTRRAITATGSVAAAATVAAGIAVPLLSHPSTAPPAPTTLHVQEAAFTLDARADGTIQVTWDKDRYFRDHAGLEAALRRAGFPVLIKEGVFCHGAGEAAPLDPHGVGPGVRPVMMGQRDGGGGKSGGNTGGGTVSKDALGPGGASKAGGDRVTFVFDRTKLPPGRRLFIGYLTPAQLAVTGGRPGSVERLIPATGPLTCTTQAPPRSPR</sequence>
<protein>
    <recommendedName>
        <fullName evidence="5">PASTA domain-containing protein</fullName>
    </recommendedName>
</protein>
<evidence type="ECO:0000313" key="4">
    <source>
        <dbReference type="Proteomes" id="UP000774570"/>
    </source>
</evidence>
<evidence type="ECO:0000256" key="2">
    <source>
        <dbReference type="SAM" id="Phobius"/>
    </source>
</evidence>
<keyword evidence="2" id="KW-0812">Transmembrane</keyword>
<keyword evidence="2" id="KW-0472">Membrane</keyword>
<reference evidence="3 4" key="1">
    <citation type="submission" date="2021-07" db="EMBL/GenBank/DDBJ databases">
        <title>Actinomadura sp. PM05-2 isolated from lichen.</title>
        <authorList>
            <person name="Somphong A."/>
            <person name="Phongsopitanun W."/>
            <person name="Tanasupawat S."/>
            <person name="Peongsungnone V."/>
        </authorList>
    </citation>
    <scope>NUCLEOTIDE SEQUENCE [LARGE SCALE GENOMIC DNA]</scope>
    <source>
        <strain evidence="3 4">PM05-2</strain>
    </source>
</reference>
<dbReference type="RefSeq" id="WP_220168005.1">
    <property type="nucleotide sequence ID" value="NZ_JAIBOA010000013.1"/>
</dbReference>
<feature type="region of interest" description="Disordered" evidence="1">
    <location>
        <begin position="148"/>
        <end position="180"/>
    </location>
</feature>
<feature type="transmembrane region" description="Helical" evidence="2">
    <location>
        <begin position="39"/>
        <end position="61"/>
    </location>
</feature>
<dbReference type="Proteomes" id="UP000774570">
    <property type="component" value="Unassembled WGS sequence"/>
</dbReference>
<gene>
    <name evidence="3" type="ORF">K1Y72_20455</name>
</gene>
<proteinExistence type="predicted"/>